<accession>A0A8J3VSZ7</accession>
<dbReference type="InterPro" id="IPR011047">
    <property type="entry name" value="Quinoprotein_ADH-like_sf"/>
</dbReference>
<dbReference type="Pfam" id="PF13360">
    <property type="entry name" value="PQQ_2"/>
    <property type="match status" value="2"/>
</dbReference>
<feature type="domain" description="Pyrrolo-quinoline quinone repeat" evidence="1">
    <location>
        <begin position="255"/>
        <end position="370"/>
    </location>
</feature>
<evidence type="ECO:0000313" key="3">
    <source>
        <dbReference type="Proteomes" id="UP000642748"/>
    </source>
</evidence>
<dbReference type="AlphaFoldDB" id="A0A8J3VSZ7"/>
<evidence type="ECO:0000313" key="2">
    <source>
        <dbReference type="EMBL" id="GIH17665.1"/>
    </source>
</evidence>
<sequence length="456" mass="48710">MVGSARVDGEAGLVIELDTDWEPRDPPVGSVWRVGRRTRLAIGMLTCLLLVAVSARPVAPVPAFRLVESVPASPGDFYSLSGDQVFVVRSTPPARRSRIDAYSLPGGRHQWRALLPAQLYAYPAAATVGVILAEGTNPQQPRQVMALDAATGSVLWRLADAMVFDDTTSVGPRMLVFVAPSGGPRELRLLDTRSGATVWSRPLPAGTRAKVLASRRLVLRSADGSAQILDEDTARTLVSGRLDTDSYQSPLDDSPGFGALSAGDRLIVTYLLPHDVTGVSAYQMSTLDKLWSTEVGERVLNVADCLAVLCVSSDDNMIAVDPATGERRWATLRWIMGGGLGGLVQATNVPGEQDPDGRVVLLDPETGRLTLDLGDWSPLEPIIRGQPALLTTGRRGPLGTWVGALDRAGTAVRPVAFLPDAMRGTCEIDRTGRLYLACSDYDGPVDIWVGRPASDG</sequence>
<dbReference type="Proteomes" id="UP000642748">
    <property type="component" value="Unassembled WGS sequence"/>
</dbReference>
<dbReference type="InterPro" id="IPR015943">
    <property type="entry name" value="WD40/YVTN_repeat-like_dom_sf"/>
</dbReference>
<comment type="caution">
    <text evidence="2">The sequence shown here is derived from an EMBL/GenBank/DDBJ whole genome shotgun (WGS) entry which is preliminary data.</text>
</comment>
<reference evidence="2" key="1">
    <citation type="submission" date="2021-01" db="EMBL/GenBank/DDBJ databases">
        <title>Whole genome shotgun sequence of Rugosimonospora africana NBRC 104875.</title>
        <authorList>
            <person name="Komaki H."/>
            <person name="Tamura T."/>
        </authorList>
    </citation>
    <scope>NUCLEOTIDE SEQUENCE</scope>
    <source>
        <strain evidence="2">NBRC 104875</strain>
    </source>
</reference>
<feature type="domain" description="Pyrrolo-quinoline quinone repeat" evidence="1">
    <location>
        <begin position="143"/>
        <end position="237"/>
    </location>
</feature>
<gene>
    <name evidence="2" type="ORF">Raf01_58370</name>
</gene>
<protein>
    <recommendedName>
        <fullName evidence="1">Pyrrolo-quinoline quinone repeat domain-containing protein</fullName>
    </recommendedName>
</protein>
<name>A0A8J3VSZ7_9ACTN</name>
<proteinExistence type="predicted"/>
<organism evidence="2 3">
    <name type="scientific">Rugosimonospora africana</name>
    <dbReference type="NCBI Taxonomy" id="556532"/>
    <lineage>
        <taxon>Bacteria</taxon>
        <taxon>Bacillati</taxon>
        <taxon>Actinomycetota</taxon>
        <taxon>Actinomycetes</taxon>
        <taxon>Micromonosporales</taxon>
        <taxon>Micromonosporaceae</taxon>
        <taxon>Rugosimonospora</taxon>
    </lineage>
</organism>
<dbReference type="EMBL" id="BONZ01000056">
    <property type="protein sequence ID" value="GIH17665.1"/>
    <property type="molecule type" value="Genomic_DNA"/>
</dbReference>
<evidence type="ECO:0000259" key="1">
    <source>
        <dbReference type="Pfam" id="PF13360"/>
    </source>
</evidence>
<dbReference type="Gene3D" id="2.130.10.10">
    <property type="entry name" value="YVTN repeat-like/Quinoprotein amine dehydrogenase"/>
    <property type="match status" value="1"/>
</dbReference>
<keyword evidence="3" id="KW-1185">Reference proteome</keyword>
<dbReference type="InterPro" id="IPR002372">
    <property type="entry name" value="PQQ_rpt_dom"/>
</dbReference>
<dbReference type="SUPFAM" id="SSF50998">
    <property type="entry name" value="Quinoprotein alcohol dehydrogenase-like"/>
    <property type="match status" value="1"/>
</dbReference>